<dbReference type="EMBL" id="KN833000">
    <property type="protein sequence ID" value="KIM81292.1"/>
    <property type="molecule type" value="Genomic_DNA"/>
</dbReference>
<name>A0A0C3BVB0_PILCF</name>
<reference evidence="1 2" key="1">
    <citation type="submission" date="2014-04" db="EMBL/GenBank/DDBJ databases">
        <authorList>
            <consortium name="DOE Joint Genome Institute"/>
            <person name="Kuo A."/>
            <person name="Tarkka M."/>
            <person name="Buscot F."/>
            <person name="Kohler A."/>
            <person name="Nagy L.G."/>
            <person name="Floudas D."/>
            <person name="Copeland A."/>
            <person name="Barry K.W."/>
            <person name="Cichocki N."/>
            <person name="Veneault-Fourrey C."/>
            <person name="LaButti K."/>
            <person name="Lindquist E.A."/>
            <person name="Lipzen A."/>
            <person name="Lundell T."/>
            <person name="Morin E."/>
            <person name="Murat C."/>
            <person name="Sun H."/>
            <person name="Tunlid A."/>
            <person name="Henrissat B."/>
            <person name="Grigoriev I.V."/>
            <person name="Hibbett D.S."/>
            <person name="Martin F."/>
            <person name="Nordberg H.P."/>
            <person name="Cantor M.N."/>
            <person name="Hua S.X."/>
        </authorList>
    </citation>
    <scope>NUCLEOTIDE SEQUENCE [LARGE SCALE GENOMIC DNA]</scope>
    <source>
        <strain evidence="1 2">F 1598</strain>
    </source>
</reference>
<proteinExistence type="predicted"/>
<dbReference type="AlphaFoldDB" id="A0A0C3BVB0"/>
<dbReference type="HOGENOM" id="CLU_2469886_0_0_1"/>
<protein>
    <submittedName>
        <fullName evidence="1">Uncharacterized protein</fullName>
    </submittedName>
</protein>
<accession>A0A0C3BVB0</accession>
<evidence type="ECO:0000313" key="1">
    <source>
        <dbReference type="EMBL" id="KIM81292.1"/>
    </source>
</evidence>
<keyword evidence="2" id="KW-1185">Reference proteome</keyword>
<organism evidence="1 2">
    <name type="scientific">Piloderma croceum (strain F 1598)</name>
    <dbReference type="NCBI Taxonomy" id="765440"/>
    <lineage>
        <taxon>Eukaryota</taxon>
        <taxon>Fungi</taxon>
        <taxon>Dikarya</taxon>
        <taxon>Basidiomycota</taxon>
        <taxon>Agaricomycotina</taxon>
        <taxon>Agaricomycetes</taxon>
        <taxon>Agaricomycetidae</taxon>
        <taxon>Atheliales</taxon>
        <taxon>Atheliaceae</taxon>
        <taxon>Piloderma</taxon>
    </lineage>
</organism>
<evidence type="ECO:0000313" key="2">
    <source>
        <dbReference type="Proteomes" id="UP000054166"/>
    </source>
</evidence>
<reference evidence="2" key="2">
    <citation type="submission" date="2015-01" db="EMBL/GenBank/DDBJ databases">
        <title>Evolutionary Origins and Diversification of the Mycorrhizal Mutualists.</title>
        <authorList>
            <consortium name="DOE Joint Genome Institute"/>
            <consortium name="Mycorrhizal Genomics Consortium"/>
            <person name="Kohler A."/>
            <person name="Kuo A."/>
            <person name="Nagy L.G."/>
            <person name="Floudas D."/>
            <person name="Copeland A."/>
            <person name="Barry K.W."/>
            <person name="Cichocki N."/>
            <person name="Veneault-Fourrey C."/>
            <person name="LaButti K."/>
            <person name="Lindquist E.A."/>
            <person name="Lipzen A."/>
            <person name="Lundell T."/>
            <person name="Morin E."/>
            <person name="Murat C."/>
            <person name="Riley R."/>
            <person name="Ohm R."/>
            <person name="Sun H."/>
            <person name="Tunlid A."/>
            <person name="Henrissat B."/>
            <person name="Grigoriev I.V."/>
            <person name="Hibbett D.S."/>
            <person name="Martin F."/>
        </authorList>
    </citation>
    <scope>NUCLEOTIDE SEQUENCE [LARGE SCALE GENOMIC DNA]</scope>
    <source>
        <strain evidence="2">F 1598</strain>
    </source>
</reference>
<dbReference type="Proteomes" id="UP000054166">
    <property type="component" value="Unassembled WGS sequence"/>
</dbReference>
<gene>
    <name evidence="1" type="ORF">PILCRDRAFT_821759</name>
</gene>
<sequence length="88" mass="10126">MKASFTYSLTQQGLEAGSTVFAAGIVMIKGIVRTRDTPFPSAMAFGLSMKIIQRRLRYARDFPSTWQRMYRIFMIELHVRSFSARHSC</sequence>
<dbReference type="InParanoid" id="A0A0C3BVB0"/>